<dbReference type="eggNOG" id="COG5642">
    <property type="taxonomic scope" value="Bacteria"/>
</dbReference>
<dbReference type="KEGG" id="nwa:Nwat_2995"/>
<evidence type="ECO:0000313" key="2">
    <source>
        <dbReference type="EMBL" id="ADJ29723.1"/>
    </source>
</evidence>
<protein>
    <recommendedName>
        <fullName evidence="1">Antitoxin Xre/MbcA/ParS-like toxin-binding domain-containing protein</fullName>
    </recommendedName>
</protein>
<dbReference type="Proteomes" id="UP000000393">
    <property type="component" value="Chromosome"/>
</dbReference>
<dbReference type="HOGENOM" id="CLU_2317407_0_0_6"/>
<organism evidence="2 3">
    <name type="scientific">Nitrosococcus watsoni (strain C-113)</name>
    <dbReference type="NCBI Taxonomy" id="105559"/>
    <lineage>
        <taxon>Bacteria</taxon>
        <taxon>Pseudomonadati</taxon>
        <taxon>Pseudomonadota</taxon>
        <taxon>Gammaproteobacteria</taxon>
        <taxon>Chromatiales</taxon>
        <taxon>Chromatiaceae</taxon>
        <taxon>Nitrosococcus</taxon>
    </lineage>
</organism>
<dbReference type="Pfam" id="PF09722">
    <property type="entry name" value="Xre_MbcA_ParS_C"/>
    <property type="match status" value="1"/>
</dbReference>
<feature type="domain" description="Antitoxin Xre/MbcA/ParS-like toxin-binding" evidence="1">
    <location>
        <begin position="52"/>
        <end position="99"/>
    </location>
</feature>
<accession>D8KC52</accession>
<dbReference type="EMBL" id="CP002086">
    <property type="protein sequence ID" value="ADJ29723.1"/>
    <property type="molecule type" value="Genomic_DNA"/>
</dbReference>
<dbReference type="STRING" id="105559.Nwat_2995"/>
<name>D8KC52_NITWC</name>
<dbReference type="RefSeq" id="WP_013221784.1">
    <property type="nucleotide sequence ID" value="NC_014315.1"/>
</dbReference>
<dbReference type="InterPro" id="IPR024467">
    <property type="entry name" value="Xre/MbcA/ParS-like_toxin-bd"/>
</dbReference>
<evidence type="ECO:0000259" key="1">
    <source>
        <dbReference type="Pfam" id="PF09722"/>
    </source>
</evidence>
<keyword evidence="3" id="KW-1185">Reference proteome</keyword>
<reference evidence="2 3" key="1">
    <citation type="submission" date="2010-06" db="EMBL/GenBank/DDBJ databases">
        <title>Complete sequence of chromosome of Nitrosococcus watsoni C-113.</title>
        <authorList>
            <consortium name="US DOE Joint Genome Institute"/>
            <person name="Lucas S."/>
            <person name="Copeland A."/>
            <person name="Lapidus A."/>
            <person name="Cheng J.-F."/>
            <person name="Bruce D."/>
            <person name="Goodwin L."/>
            <person name="Pitluck S."/>
            <person name="Malfatti S.A."/>
            <person name="Chain P.S.G."/>
            <person name="Land M."/>
            <person name="Hauser L."/>
            <person name="Kyrpides N."/>
            <person name="Ivanova N."/>
            <person name="Cambell M.A."/>
            <person name="Heidelberg J.F."/>
            <person name="Klotz M.G."/>
            <person name="Woyke T."/>
        </authorList>
    </citation>
    <scope>NUCLEOTIDE SEQUENCE [LARGE SCALE GENOMIC DNA]</scope>
    <source>
        <strain evidence="2 3">C-113</strain>
    </source>
</reference>
<gene>
    <name evidence="2" type="ordered locus">Nwat_2995</name>
</gene>
<proteinExistence type="predicted"/>
<evidence type="ECO:0000313" key="3">
    <source>
        <dbReference type="Proteomes" id="UP000000393"/>
    </source>
</evidence>
<sequence>MLPTLSSRALNYTANFARRKHYFAWPSRLVRRFTSQLGWGVVALPRAPSMTLFPNKQRADAWIAKPNRDFGNASALDAMLGGSIIDLARVRRHLDAWRG</sequence>
<dbReference type="AlphaFoldDB" id="D8KC52"/>